<feature type="domain" description="HTH lysR-type" evidence="5">
    <location>
        <begin position="2"/>
        <end position="59"/>
    </location>
</feature>
<keyword evidence="2" id="KW-0805">Transcription regulation</keyword>
<name>A0A4V1BYV3_9BURK</name>
<dbReference type="SUPFAM" id="SSF53850">
    <property type="entry name" value="Periplasmic binding protein-like II"/>
    <property type="match status" value="1"/>
</dbReference>
<dbReference type="PANTHER" id="PTHR30346">
    <property type="entry name" value="TRANSCRIPTIONAL DUAL REGULATOR HCAR-RELATED"/>
    <property type="match status" value="1"/>
</dbReference>
<dbReference type="RefSeq" id="WP_133098274.1">
    <property type="nucleotide sequence ID" value="NZ_CP038635.1"/>
</dbReference>
<dbReference type="Pfam" id="PF00126">
    <property type="entry name" value="HTH_1"/>
    <property type="match status" value="1"/>
</dbReference>
<keyword evidence="3" id="KW-0238">DNA-binding</keyword>
<dbReference type="EMBL" id="CP038635">
    <property type="protein sequence ID" value="QBY53122.1"/>
    <property type="molecule type" value="Genomic_DNA"/>
</dbReference>
<dbReference type="OrthoDB" id="8807047at2"/>
<evidence type="ECO:0000259" key="5">
    <source>
        <dbReference type="PROSITE" id="PS50931"/>
    </source>
</evidence>
<comment type="similarity">
    <text evidence="1">Belongs to the LysR transcriptional regulatory family.</text>
</comment>
<keyword evidence="4" id="KW-0804">Transcription</keyword>
<dbReference type="SUPFAM" id="SSF46785">
    <property type="entry name" value="Winged helix' DNA-binding domain"/>
    <property type="match status" value="1"/>
</dbReference>
<gene>
    <name evidence="6" type="ORF">E0W60_18580</name>
</gene>
<dbReference type="GO" id="GO:0003677">
    <property type="term" value="F:DNA binding"/>
    <property type="evidence" value="ECO:0007669"/>
    <property type="project" value="UniProtKB-KW"/>
</dbReference>
<dbReference type="InterPro" id="IPR036388">
    <property type="entry name" value="WH-like_DNA-bd_sf"/>
</dbReference>
<dbReference type="Pfam" id="PF03466">
    <property type="entry name" value="LysR_substrate"/>
    <property type="match status" value="1"/>
</dbReference>
<dbReference type="PANTHER" id="PTHR30346:SF17">
    <property type="entry name" value="LYSR FAMILY TRANSCRIPTIONAL REGULATOR"/>
    <property type="match status" value="1"/>
</dbReference>
<dbReference type="Proteomes" id="UP000295294">
    <property type="component" value="Chromosome 2"/>
</dbReference>
<dbReference type="GO" id="GO:0032993">
    <property type="term" value="C:protein-DNA complex"/>
    <property type="evidence" value="ECO:0007669"/>
    <property type="project" value="TreeGrafter"/>
</dbReference>
<evidence type="ECO:0000256" key="4">
    <source>
        <dbReference type="ARBA" id="ARBA00023163"/>
    </source>
</evidence>
<dbReference type="InterPro" id="IPR005119">
    <property type="entry name" value="LysR_subst-bd"/>
</dbReference>
<evidence type="ECO:0000256" key="1">
    <source>
        <dbReference type="ARBA" id="ARBA00009437"/>
    </source>
</evidence>
<evidence type="ECO:0000256" key="3">
    <source>
        <dbReference type="ARBA" id="ARBA00023125"/>
    </source>
</evidence>
<evidence type="ECO:0000313" key="7">
    <source>
        <dbReference type="Proteomes" id="UP000295294"/>
    </source>
</evidence>
<dbReference type="KEGG" id="cox:E0W60_18580"/>
<dbReference type="Gene3D" id="3.40.190.10">
    <property type="entry name" value="Periplasmic binding protein-like II"/>
    <property type="match status" value="2"/>
</dbReference>
<sequence>MLDIRQLHYFVAVAEDEHVGRAAERLHISQSPLSRQIAQLEEKLGLVLFERSQQRIRLTRDGRTFLAETRAFLTHANRLESLARRLGRGDEGGLCIGYLEYAMHSGILPNALRELRQDRPAVHIALYNQQSAAQLEGLRQRSLDIALVCEPPPPDDPDLEAAQVLNDPMLLALPEGHPLARAEQLTPDDLAAQKWIGVMHQETALRHDTFIAACAKAGFTPTITMEATEPLAALGLVAAGLGVTTIQQSLRHQAPKGVVLHELSWFSYRTPLWAAWHKVNLRPLVEIFRKTLLLQASSVVPEIATVEAG</sequence>
<dbReference type="GO" id="GO:0003700">
    <property type="term" value="F:DNA-binding transcription factor activity"/>
    <property type="evidence" value="ECO:0007669"/>
    <property type="project" value="InterPro"/>
</dbReference>
<accession>A0A4V1BYV3</accession>
<proteinExistence type="inferred from homology"/>
<reference evidence="6 7" key="1">
    <citation type="submission" date="2019-03" db="EMBL/GenBank/DDBJ databases">
        <title>Efficiently degradation of phenoxyalkanoic acid herbicides by Cupriavidus oxalaticus strain X32.</title>
        <authorList>
            <person name="Sheng X."/>
        </authorList>
    </citation>
    <scope>NUCLEOTIDE SEQUENCE [LARGE SCALE GENOMIC DNA]</scope>
    <source>
        <strain evidence="6 7">X32</strain>
    </source>
</reference>
<organism evidence="6 7">
    <name type="scientific">Cupriavidus oxalaticus</name>
    <dbReference type="NCBI Taxonomy" id="96344"/>
    <lineage>
        <taxon>Bacteria</taxon>
        <taxon>Pseudomonadati</taxon>
        <taxon>Pseudomonadota</taxon>
        <taxon>Betaproteobacteria</taxon>
        <taxon>Burkholderiales</taxon>
        <taxon>Burkholderiaceae</taxon>
        <taxon>Cupriavidus</taxon>
    </lineage>
</organism>
<evidence type="ECO:0000256" key="2">
    <source>
        <dbReference type="ARBA" id="ARBA00023015"/>
    </source>
</evidence>
<evidence type="ECO:0000313" key="6">
    <source>
        <dbReference type="EMBL" id="QBY53122.1"/>
    </source>
</evidence>
<dbReference type="CDD" id="cd08414">
    <property type="entry name" value="PBP2_LTTR_aromatics_like"/>
    <property type="match status" value="1"/>
</dbReference>
<dbReference type="STRING" id="1349762.GCA_001592245_03298"/>
<dbReference type="InterPro" id="IPR000847">
    <property type="entry name" value="LysR_HTH_N"/>
</dbReference>
<dbReference type="PRINTS" id="PR00039">
    <property type="entry name" value="HTHLYSR"/>
</dbReference>
<protein>
    <submittedName>
        <fullName evidence="6">LysR family transcriptional regulator</fullName>
    </submittedName>
</protein>
<dbReference type="Gene3D" id="1.10.10.10">
    <property type="entry name" value="Winged helix-like DNA-binding domain superfamily/Winged helix DNA-binding domain"/>
    <property type="match status" value="1"/>
</dbReference>
<dbReference type="PROSITE" id="PS50931">
    <property type="entry name" value="HTH_LYSR"/>
    <property type="match status" value="1"/>
</dbReference>
<dbReference type="InterPro" id="IPR036390">
    <property type="entry name" value="WH_DNA-bd_sf"/>
</dbReference>
<dbReference type="AlphaFoldDB" id="A0A4V1BYV3"/>
<dbReference type="FunFam" id="1.10.10.10:FF:000001">
    <property type="entry name" value="LysR family transcriptional regulator"/>
    <property type="match status" value="1"/>
</dbReference>